<dbReference type="AlphaFoldDB" id="A0A9P1BK21"/>
<keyword evidence="6" id="KW-1185">Reference proteome</keyword>
<sequence>MVHDAVIQHGIEVMHSPMVTDAVSFISAAPAMRALRETGHSIAHWLGDHFQPLGPAKVLPAHGDVPPSQVQEPAETGANEAWGGGRMVEFFAQSCPHCKHLEPIWKEATHKWSTDHPEDAVKWEQKECYGENWGEGRDHDECMKEGIHSFPTVRFFSKSGKKFADFSGDRTPENLIGFAAQHGARPERIAPLEETRQEQLALVDPSSPVKVVEYVAKSCPHCQSMEPIWNDLKAATASKKNILWEQKECFGKGWAPGKDLEECKKADIQGFPTIKFFGPNSTEEFHGGRSVSSILKWVEEHVAPKPPTPTPSTPSKPNLGDVKDVAEVQTVQAFAGPQLWAASLCAPGARPVRSKANFFRRTMVWIGCVPSKKERPGGGGGDSKDPGEDF</sequence>
<reference evidence="4" key="2">
    <citation type="submission" date="2024-04" db="EMBL/GenBank/DDBJ databases">
        <authorList>
            <person name="Chen Y."/>
            <person name="Shah S."/>
            <person name="Dougan E. K."/>
            <person name="Thang M."/>
            <person name="Chan C."/>
        </authorList>
    </citation>
    <scope>NUCLEOTIDE SEQUENCE [LARGE SCALE GENOMIC DNA]</scope>
</reference>
<evidence type="ECO:0000313" key="5">
    <source>
        <dbReference type="EMBL" id="CAL4762156.1"/>
    </source>
</evidence>
<dbReference type="EMBL" id="CAMXCT030000161">
    <property type="protein sequence ID" value="CAL4762156.1"/>
    <property type="molecule type" value="Genomic_DNA"/>
</dbReference>
<evidence type="ECO:0000259" key="2">
    <source>
        <dbReference type="PROSITE" id="PS51352"/>
    </source>
</evidence>
<dbReference type="EMBL" id="CAMXCT020000161">
    <property type="protein sequence ID" value="CAL1128219.1"/>
    <property type="molecule type" value="Genomic_DNA"/>
</dbReference>
<accession>A0A9P1BK21</accession>
<feature type="compositionally biased region" description="Basic and acidic residues" evidence="1">
    <location>
        <begin position="371"/>
        <end position="390"/>
    </location>
</feature>
<dbReference type="CDD" id="cd02961">
    <property type="entry name" value="PDI_a_family"/>
    <property type="match status" value="1"/>
</dbReference>
<protein>
    <submittedName>
        <fullName evidence="5">Dual specificity protein phosphatase PHS1</fullName>
    </submittedName>
</protein>
<comment type="caution">
    <text evidence="3">The sequence shown here is derived from an EMBL/GenBank/DDBJ whole genome shotgun (WGS) entry which is preliminary data.</text>
</comment>
<feature type="domain" description="Thioredoxin" evidence="2">
    <location>
        <begin position="157"/>
        <end position="303"/>
    </location>
</feature>
<dbReference type="PANTHER" id="PTHR45672">
    <property type="entry name" value="PROTEIN DISULFIDE-ISOMERASE C17H9.14C-RELATED"/>
    <property type="match status" value="1"/>
</dbReference>
<evidence type="ECO:0000256" key="1">
    <source>
        <dbReference type="SAM" id="MobiDB-lite"/>
    </source>
</evidence>
<gene>
    <name evidence="3" type="ORF">C1SCF055_LOCUS3210</name>
</gene>
<dbReference type="Proteomes" id="UP001152797">
    <property type="component" value="Unassembled WGS sequence"/>
</dbReference>
<dbReference type="InterPro" id="IPR051063">
    <property type="entry name" value="PDI"/>
</dbReference>
<dbReference type="Gene3D" id="3.40.30.10">
    <property type="entry name" value="Glutaredoxin"/>
    <property type="match status" value="2"/>
</dbReference>
<name>A0A9P1BK21_9DINO</name>
<dbReference type="Pfam" id="PF00085">
    <property type="entry name" value="Thioredoxin"/>
    <property type="match status" value="2"/>
</dbReference>
<evidence type="ECO:0000313" key="4">
    <source>
        <dbReference type="EMBL" id="CAL1128219.1"/>
    </source>
</evidence>
<dbReference type="PROSITE" id="PS51352">
    <property type="entry name" value="THIOREDOXIN_2"/>
    <property type="match status" value="1"/>
</dbReference>
<dbReference type="InterPro" id="IPR036249">
    <property type="entry name" value="Thioredoxin-like_sf"/>
</dbReference>
<evidence type="ECO:0000313" key="3">
    <source>
        <dbReference type="EMBL" id="CAI3974844.1"/>
    </source>
</evidence>
<dbReference type="EMBL" id="CAMXCT010000161">
    <property type="protein sequence ID" value="CAI3974844.1"/>
    <property type="molecule type" value="Genomic_DNA"/>
</dbReference>
<dbReference type="GO" id="GO:0003756">
    <property type="term" value="F:protein disulfide isomerase activity"/>
    <property type="evidence" value="ECO:0007669"/>
    <property type="project" value="TreeGrafter"/>
</dbReference>
<dbReference type="GO" id="GO:0006457">
    <property type="term" value="P:protein folding"/>
    <property type="evidence" value="ECO:0007669"/>
    <property type="project" value="TreeGrafter"/>
</dbReference>
<evidence type="ECO:0000313" key="6">
    <source>
        <dbReference type="Proteomes" id="UP001152797"/>
    </source>
</evidence>
<dbReference type="SUPFAM" id="SSF52833">
    <property type="entry name" value="Thioredoxin-like"/>
    <property type="match status" value="2"/>
</dbReference>
<proteinExistence type="predicted"/>
<dbReference type="OrthoDB" id="409531at2759"/>
<feature type="region of interest" description="Disordered" evidence="1">
    <location>
        <begin position="370"/>
        <end position="390"/>
    </location>
</feature>
<reference evidence="3" key="1">
    <citation type="submission" date="2022-10" db="EMBL/GenBank/DDBJ databases">
        <authorList>
            <person name="Chen Y."/>
            <person name="Dougan E. K."/>
            <person name="Chan C."/>
            <person name="Rhodes N."/>
            <person name="Thang M."/>
        </authorList>
    </citation>
    <scope>NUCLEOTIDE SEQUENCE</scope>
</reference>
<organism evidence="3">
    <name type="scientific">Cladocopium goreaui</name>
    <dbReference type="NCBI Taxonomy" id="2562237"/>
    <lineage>
        <taxon>Eukaryota</taxon>
        <taxon>Sar</taxon>
        <taxon>Alveolata</taxon>
        <taxon>Dinophyceae</taxon>
        <taxon>Suessiales</taxon>
        <taxon>Symbiodiniaceae</taxon>
        <taxon>Cladocopium</taxon>
    </lineage>
</organism>
<dbReference type="GO" id="GO:0005783">
    <property type="term" value="C:endoplasmic reticulum"/>
    <property type="evidence" value="ECO:0007669"/>
    <property type="project" value="TreeGrafter"/>
</dbReference>
<dbReference type="InterPro" id="IPR013766">
    <property type="entry name" value="Thioredoxin_domain"/>
</dbReference>